<proteinExistence type="predicted"/>
<sequence>MDWMSFATSKTDTMLMDNNGSQLKLLGDNIQANKIIDGRTLQPRPGGIRNLEAEARSHESIRFKEQPISTFIAPEELPPCIFPQYKPPRQTFELLIEDPIECRPNPDEPSYMRIYKELVCEEEKDETAEQQKIKEPDAEPVSTSTQVSQKMIDTHHMPSMRTRDRRSEDTGLMDSELCIGCAKPENEINFMGGLGPCCGNKRSDKHPQRPTTIQKIFRMRTGNYPLMSLTENPRQAHCPVPRHGHHVKQLKQILEKVELADNVDTPTASTSSIVECENFDLENPLNLDLQGRDYRQTYEKDEQEIQNAREYYHQLLHMKRRLMKAEIAKLSEEKQRKQEYATPEFFNIDTDFEETDQQNEKETAKEEPKEKPEETPYPIYKKASPEEIPLDTEPEAFAQLYRTTTKKENQAVIETELSRRIDRYYQLWLTRKNKEQEAAEKRAEEIKLKEENLIFDLGEQFFEDLLKDKYQECLEMYKNLPPIHVKRQYPHTLRETKNLKKKMAESRKIIEDKAVIATEQFERQGIQRKANQLSTDFVPIPGVTENEVSLSEQSTDDEDALEVGKVDEETYKLRGFHYKLDTEPRGLIDRKHKTKEDRPERTCQSRSSWFRQLVPNVSPPAFFQYNPSSLKRTYLPTDPNINLFQTKLKPIKEVEKAPIREYLENPPPHAYAQRKEVRLKVKKPKYTKVKKFNLTGYMYGARKQKRLRDSTEETGGGKSGVFEKFFKQAEAYADSKRKERHVKRHRRLRYLGIPYNKKAENLTKDPCETSETESSEWIPNDDQQQQIQRKTSIENASKENLGRSTYELLKHHMTIADMPAPKFREPTLRNHPRRPRLRESESFVYDNFSADSVSIVTLRNEARTKTRKVSPRAPYDVPRLVAIKPDAVLPPNLKMKKSAYTQLFDARHHHSHADPTDHRTIRVRYTNKLPDLNKEEKVASAKVSKQKRPFEKAYPRGKDYKERDLSLPQIKYKLDTKKPETMSVEEVASAKKVPSTVTLSNVQEKKYKSREAYKDNLPGKSEYIDSIRKMATELRRELENIKESGNEFIVNEEEYAGEIMKEIESIKSCVTSLESSICTNFTNDSGSYMMIQDKKIPCDYITKSFVPFEEIDRVRIKAARADAVDEYNAPYYTVPFSGQKQDQINLAKPADKFFTYTQRARTGIRKRLEVKTPDFKTELLGGKNFKAASRLATEWDENYQHELRNRPTVAPFKRKTSMIMLRDGVRKKFETLYIRGQITEQQIIQQKEAEYAQEVIKLRDMCHELFQKWQERHYHLSMLTIEKIKPFYHKTDILKKNFQELEREMIKLNMRIVFTEDDWIRRTILQNFHYLIMEQSWRLEHDWIHLQEDGTLENFRTSINNRRFVNIRKRDRDDAWAIKEYYENVYLKRSHPIEIVFPDAQTFNEGVIKLKIRTFICLLELHFSMWVLANLQQEYNQFTQNSGQFIDHTTKFVKNRGANRYFMEDRAKKLEVATRELIDEPLLQSVGSPRMRTIEPLCDMIYVKVIPQHIRNDVKEDCSAIDKLQMIFGHLMDVIGKLDNIPTKKRQQIEKAYRKNQEYSLMQSQQACLIEKRILLALEEIKRNMTPPYQKPPRTGKLPRVFFKKKKVLKKEKPKVISEKNQLFIQAFTASDDEEGQIESGQDSEILNSLQDNCIPFYFDHFLKLHDYEPNYDFQTQVEINDGPEEQRLFYKDVLADVMTNLEAWQLAKQKKMEADIQKTLYLYVDDDAV</sequence>
<feature type="compositionally biased region" description="Basic and acidic residues" evidence="2">
    <location>
        <begin position="126"/>
        <end position="137"/>
    </location>
</feature>
<evidence type="ECO:0000313" key="3">
    <source>
        <dbReference type="EMBL" id="CAD7080388.1"/>
    </source>
</evidence>
<evidence type="ECO:0000256" key="1">
    <source>
        <dbReference type="SAM" id="Coils"/>
    </source>
</evidence>
<dbReference type="OrthoDB" id="7758506at2759"/>
<reference evidence="3 4" key="1">
    <citation type="submission" date="2020-11" db="EMBL/GenBank/DDBJ databases">
        <authorList>
            <person name="Wallbank WR R."/>
            <person name="Pardo Diaz C."/>
            <person name="Kozak K."/>
            <person name="Martin S."/>
            <person name="Jiggins C."/>
            <person name="Moest M."/>
            <person name="Warren A I."/>
            <person name="Generalovic N T."/>
            <person name="Byers J.R.P. K."/>
            <person name="Montejo-Kovacevich G."/>
            <person name="Yen C E."/>
        </authorList>
    </citation>
    <scope>NUCLEOTIDE SEQUENCE [LARGE SCALE GENOMIC DNA]</scope>
</reference>
<protein>
    <submittedName>
        <fullName evidence="3">Uncharacterized protein</fullName>
    </submittedName>
</protein>
<feature type="coiled-coil region" evidence="1">
    <location>
        <begin position="1291"/>
        <end position="1318"/>
    </location>
</feature>
<feature type="compositionally biased region" description="Polar residues" evidence="2">
    <location>
        <begin position="775"/>
        <end position="794"/>
    </location>
</feature>
<name>A0A7R8YP93_HERIL</name>
<dbReference type="EMBL" id="LR899010">
    <property type="protein sequence ID" value="CAD7080388.1"/>
    <property type="molecule type" value="Genomic_DNA"/>
</dbReference>
<organism evidence="3 4">
    <name type="scientific">Hermetia illucens</name>
    <name type="common">Black soldier fly</name>
    <dbReference type="NCBI Taxonomy" id="343691"/>
    <lineage>
        <taxon>Eukaryota</taxon>
        <taxon>Metazoa</taxon>
        <taxon>Ecdysozoa</taxon>
        <taxon>Arthropoda</taxon>
        <taxon>Hexapoda</taxon>
        <taxon>Insecta</taxon>
        <taxon>Pterygota</taxon>
        <taxon>Neoptera</taxon>
        <taxon>Endopterygota</taxon>
        <taxon>Diptera</taxon>
        <taxon>Brachycera</taxon>
        <taxon>Stratiomyomorpha</taxon>
        <taxon>Stratiomyidae</taxon>
        <taxon>Hermetiinae</taxon>
        <taxon>Hermetia</taxon>
    </lineage>
</organism>
<feature type="region of interest" description="Disordered" evidence="2">
    <location>
        <begin position="350"/>
        <end position="377"/>
    </location>
</feature>
<dbReference type="Proteomes" id="UP000594454">
    <property type="component" value="Chromosome 2"/>
</dbReference>
<keyword evidence="1" id="KW-0175">Coiled coil</keyword>
<evidence type="ECO:0000256" key="2">
    <source>
        <dbReference type="SAM" id="MobiDB-lite"/>
    </source>
</evidence>
<keyword evidence="4" id="KW-1185">Reference proteome</keyword>
<feature type="region of interest" description="Disordered" evidence="2">
    <location>
        <begin position="126"/>
        <end position="148"/>
    </location>
</feature>
<accession>A0A7R8YP93</accession>
<dbReference type="InParanoid" id="A0A7R8YP93"/>
<gene>
    <name evidence="3" type="ORF">HERILL_LOCUS3542</name>
</gene>
<dbReference type="OMA" id="FYYDVYM"/>
<feature type="region of interest" description="Disordered" evidence="2">
    <location>
        <begin position="761"/>
        <end position="794"/>
    </location>
</feature>
<evidence type="ECO:0000313" key="4">
    <source>
        <dbReference type="Proteomes" id="UP000594454"/>
    </source>
</evidence>
<feature type="compositionally biased region" description="Basic and acidic residues" evidence="2">
    <location>
        <begin position="358"/>
        <end position="374"/>
    </location>
</feature>